<evidence type="ECO:0000313" key="1">
    <source>
        <dbReference type="EMBL" id="EWS73522.1"/>
    </source>
</evidence>
<dbReference type="KEGG" id="tet:TTHERM_001122701"/>
<dbReference type="AlphaFoldDB" id="W7X849"/>
<sequence>MINQYQYWFLNLILYQLMNTFFQRWTQGLIIQKVISLILIEKYFDAYLQQMESKQQHHITHNSKKQQSIG</sequence>
<dbReference type="GeneID" id="24441754"/>
<accession>W7X849</accession>
<protein>
    <submittedName>
        <fullName evidence="1">Uncharacterized protein</fullName>
    </submittedName>
</protein>
<dbReference type="InParanoid" id="W7X849"/>
<organism evidence="1 2">
    <name type="scientific">Tetrahymena thermophila (strain SB210)</name>
    <dbReference type="NCBI Taxonomy" id="312017"/>
    <lineage>
        <taxon>Eukaryota</taxon>
        <taxon>Sar</taxon>
        <taxon>Alveolata</taxon>
        <taxon>Ciliophora</taxon>
        <taxon>Intramacronucleata</taxon>
        <taxon>Oligohymenophorea</taxon>
        <taxon>Hymenostomatida</taxon>
        <taxon>Tetrahymenina</taxon>
        <taxon>Tetrahymenidae</taxon>
        <taxon>Tetrahymena</taxon>
    </lineage>
</organism>
<proteinExistence type="predicted"/>
<name>W7X849_TETTS</name>
<reference evidence="2" key="1">
    <citation type="journal article" date="2006" name="PLoS Biol.">
        <title>Macronuclear genome sequence of the ciliate Tetrahymena thermophila, a model eukaryote.</title>
        <authorList>
            <person name="Eisen J.A."/>
            <person name="Coyne R.S."/>
            <person name="Wu M."/>
            <person name="Wu D."/>
            <person name="Thiagarajan M."/>
            <person name="Wortman J.R."/>
            <person name="Badger J.H."/>
            <person name="Ren Q."/>
            <person name="Amedeo P."/>
            <person name="Jones K.M."/>
            <person name="Tallon L.J."/>
            <person name="Delcher A.L."/>
            <person name="Salzberg S.L."/>
            <person name="Silva J.C."/>
            <person name="Haas B.J."/>
            <person name="Majoros W.H."/>
            <person name="Farzad M."/>
            <person name="Carlton J.M."/>
            <person name="Smith R.K. Jr."/>
            <person name="Garg J."/>
            <person name="Pearlman R.E."/>
            <person name="Karrer K.M."/>
            <person name="Sun L."/>
            <person name="Manning G."/>
            <person name="Elde N.C."/>
            <person name="Turkewitz A.P."/>
            <person name="Asai D.J."/>
            <person name="Wilkes D.E."/>
            <person name="Wang Y."/>
            <person name="Cai H."/>
            <person name="Collins K."/>
            <person name="Stewart B.A."/>
            <person name="Lee S.R."/>
            <person name="Wilamowska K."/>
            <person name="Weinberg Z."/>
            <person name="Ruzzo W.L."/>
            <person name="Wloga D."/>
            <person name="Gaertig J."/>
            <person name="Frankel J."/>
            <person name="Tsao C.-C."/>
            <person name="Gorovsky M.A."/>
            <person name="Keeling P.J."/>
            <person name="Waller R.F."/>
            <person name="Patron N.J."/>
            <person name="Cherry J.M."/>
            <person name="Stover N.A."/>
            <person name="Krieger C.J."/>
            <person name="del Toro C."/>
            <person name="Ryder H.F."/>
            <person name="Williamson S.C."/>
            <person name="Barbeau R.A."/>
            <person name="Hamilton E.P."/>
            <person name="Orias E."/>
        </authorList>
    </citation>
    <scope>NUCLEOTIDE SEQUENCE [LARGE SCALE GENOMIC DNA]</scope>
    <source>
        <strain evidence="2">SB210</strain>
    </source>
</reference>
<dbReference type="Proteomes" id="UP000009168">
    <property type="component" value="Unassembled WGS sequence"/>
</dbReference>
<dbReference type="RefSeq" id="XP_012653947.1">
    <property type="nucleotide sequence ID" value="XM_012798493.1"/>
</dbReference>
<evidence type="ECO:0000313" key="2">
    <source>
        <dbReference type="Proteomes" id="UP000009168"/>
    </source>
</evidence>
<dbReference type="EMBL" id="GG662640">
    <property type="protein sequence ID" value="EWS73522.1"/>
    <property type="molecule type" value="Genomic_DNA"/>
</dbReference>
<keyword evidence="2" id="KW-1185">Reference proteome</keyword>
<gene>
    <name evidence="1" type="ORF">TTHERM_001122701</name>
</gene>